<organism evidence="1 2">
    <name type="scientific">Parvularcula marina</name>
    <dbReference type="NCBI Taxonomy" id="2292771"/>
    <lineage>
        <taxon>Bacteria</taxon>
        <taxon>Pseudomonadati</taxon>
        <taxon>Pseudomonadota</taxon>
        <taxon>Alphaproteobacteria</taxon>
        <taxon>Parvularculales</taxon>
        <taxon>Parvularculaceae</taxon>
        <taxon>Parvularcula</taxon>
    </lineage>
</organism>
<gene>
    <name evidence="1" type="ORF">DX908_15590</name>
</gene>
<dbReference type="InParanoid" id="A0A371R8B2"/>
<dbReference type="EMBL" id="QUQO01000002">
    <property type="protein sequence ID" value="RFB01690.1"/>
    <property type="molecule type" value="Genomic_DNA"/>
</dbReference>
<dbReference type="RefSeq" id="WP_116393405.1">
    <property type="nucleotide sequence ID" value="NZ_QUQO01000002.1"/>
</dbReference>
<dbReference type="OrthoDB" id="9808976at2"/>
<keyword evidence="2" id="KW-1185">Reference proteome</keyword>
<proteinExistence type="predicted"/>
<accession>A0A371R8B2</accession>
<dbReference type="AlphaFoldDB" id="A0A371R8B2"/>
<dbReference type="InterPro" id="IPR011044">
    <property type="entry name" value="Quino_amine_DH_bsu"/>
</dbReference>
<reference evidence="1 2" key="1">
    <citation type="submission" date="2018-08" db="EMBL/GenBank/DDBJ databases">
        <title>Parvularcula sp. SM1705, isolated from surface water of the South Sea China.</title>
        <authorList>
            <person name="Sun L."/>
        </authorList>
    </citation>
    <scope>NUCLEOTIDE SEQUENCE [LARGE SCALE GENOMIC DNA]</scope>
    <source>
        <strain evidence="1 2">SM1705</strain>
    </source>
</reference>
<evidence type="ECO:0000313" key="1">
    <source>
        <dbReference type="EMBL" id="RFB01690.1"/>
    </source>
</evidence>
<comment type="caution">
    <text evidence="1">The sequence shown here is derived from an EMBL/GenBank/DDBJ whole genome shotgun (WGS) entry which is preliminary data.</text>
</comment>
<dbReference type="SUPFAM" id="SSF50969">
    <property type="entry name" value="YVTN repeat-like/Quinoprotein amine dehydrogenase"/>
    <property type="match status" value="1"/>
</dbReference>
<dbReference type="Proteomes" id="UP000264589">
    <property type="component" value="Unassembled WGS sequence"/>
</dbReference>
<evidence type="ECO:0000313" key="2">
    <source>
        <dbReference type="Proteomes" id="UP000264589"/>
    </source>
</evidence>
<name>A0A371R8B2_9PROT</name>
<sequence>MTSPRTLYVVGGERRPSIGVPEWETGVAGLIYEVTVSPEGETTSREFWRYEIEDAAPYTGTTTPVVFKSSSRIGDRFLLCTVTEILDFDPQTKEVLRRVTHPWFNDVHHVSASADDTLLVVITGLDMAVRMNWDGEILEEWSALPESSPWEYFEKGTDYRQVPTTKPHKSHPNYICEVEGELWLTRFHQRDAINLGDPSRRMTIPVGNPHDGEIGPLGRHWFTTTNGQLAIIKRSLPEAPEVYDLNAIIGAGRPLGWCRGLYFISATEIVVGFSRLRRTRIEENVRWVKDQVKQGLGLAGPADLTPLPTRIACIDLTKGEQRWTVDFSGTPLSEIFSIL</sequence>
<protein>
    <submittedName>
        <fullName evidence="1">Uncharacterized protein</fullName>
    </submittedName>
</protein>